<dbReference type="EMBL" id="LR215036">
    <property type="protein sequence ID" value="VEU75020.1"/>
    <property type="molecule type" value="Genomic_DNA"/>
</dbReference>
<proteinExistence type="predicted"/>
<organism evidence="6 7">
    <name type="scientific">Mycoplasmopsis citelli</name>
    <dbReference type="NCBI Taxonomy" id="171281"/>
    <lineage>
        <taxon>Bacteria</taxon>
        <taxon>Bacillati</taxon>
        <taxon>Mycoplasmatota</taxon>
        <taxon>Mycoplasmoidales</taxon>
        <taxon>Metamycoplasmataceae</taxon>
        <taxon>Mycoplasmopsis</taxon>
    </lineage>
</organism>
<keyword evidence="3 4" id="KW-0812">Transmembrane</keyword>
<protein>
    <submittedName>
        <fullName evidence="6">Mg2+ and Co2+ transporter CorB</fullName>
    </submittedName>
</protein>
<feature type="domain" description="CNNM transmembrane" evidence="5">
    <location>
        <begin position="2"/>
        <end position="182"/>
    </location>
</feature>
<dbReference type="Pfam" id="PF00571">
    <property type="entry name" value="CBS"/>
    <property type="match status" value="1"/>
</dbReference>
<feature type="transmembrane region" description="Helical" evidence="4">
    <location>
        <begin position="6"/>
        <end position="24"/>
    </location>
</feature>
<keyword evidence="7" id="KW-1185">Reference proteome</keyword>
<feature type="transmembrane region" description="Helical" evidence="4">
    <location>
        <begin position="94"/>
        <end position="115"/>
    </location>
</feature>
<keyword evidence="1" id="KW-0677">Repeat</keyword>
<evidence type="ECO:0000313" key="7">
    <source>
        <dbReference type="Proteomes" id="UP000290985"/>
    </source>
</evidence>
<dbReference type="InterPro" id="IPR000644">
    <property type="entry name" value="CBS_dom"/>
</dbReference>
<dbReference type="InterPro" id="IPR046342">
    <property type="entry name" value="CBS_dom_sf"/>
</dbReference>
<evidence type="ECO:0000259" key="5">
    <source>
        <dbReference type="PROSITE" id="PS51846"/>
    </source>
</evidence>
<dbReference type="PANTHER" id="PTHR22777:SF17">
    <property type="entry name" value="UPF0053 PROTEIN SLL0260"/>
    <property type="match status" value="1"/>
</dbReference>
<keyword evidence="3 4" id="KW-0472">Membrane</keyword>
<keyword evidence="3 4" id="KW-1133">Transmembrane helix</keyword>
<dbReference type="Gene3D" id="3.90.1280.20">
    <property type="match status" value="1"/>
</dbReference>
<dbReference type="PANTHER" id="PTHR22777">
    <property type="entry name" value="HEMOLYSIN-RELATED"/>
    <property type="match status" value="1"/>
</dbReference>
<evidence type="ECO:0000313" key="6">
    <source>
        <dbReference type="EMBL" id="VEU75020.1"/>
    </source>
</evidence>
<evidence type="ECO:0000256" key="2">
    <source>
        <dbReference type="ARBA" id="ARBA00023122"/>
    </source>
</evidence>
<evidence type="ECO:0000256" key="1">
    <source>
        <dbReference type="ARBA" id="ARBA00022737"/>
    </source>
</evidence>
<dbReference type="GO" id="GO:0005886">
    <property type="term" value="C:plasma membrane"/>
    <property type="evidence" value="ECO:0007669"/>
    <property type="project" value="TreeGrafter"/>
</dbReference>
<sequence length="260" mass="29403">MPLHLIIIFLVILFILFLLSSIFSGSETAYTTISVAKINFLVENKARNALLIQKQKNKFNQILGTILIGNNIVNVGSSVLSSFLLSQFFAQDSIIPTIISIAAVTPVLLIFGEIGPKLIAKHHTVKYLQIFAPFIEIMYWILWVITLPISKIGKEVLVTHTEDELKTMINLAQNEGVLQTGESILVKNALDLDSRKVQQHYIKLKDVSYLDYKDNIAKAKLVFKETNYARLPIMKNGELIGMVMLKDIFHLQRGKIINYM</sequence>
<gene>
    <name evidence="6" type="ORF">NCTC10181_00895</name>
</gene>
<accession>A0A449B350</accession>
<dbReference type="Gene3D" id="3.10.580.10">
    <property type="entry name" value="CBS-domain"/>
    <property type="match status" value="1"/>
</dbReference>
<dbReference type="AlphaFoldDB" id="A0A449B350"/>
<feature type="transmembrane region" description="Helical" evidence="4">
    <location>
        <begin position="62"/>
        <end position="88"/>
    </location>
</feature>
<reference evidence="6 7" key="1">
    <citation type="submission" date="2019-01" db="EMBL/GenBank/DDBJ databases">
        <authorList>
            <consortium name="Pathogen Informatics"/>
        </authorList>
    </citation>
    <scope>NUCLEOTIDE SEQUENCE [LARGE SCALE GENOMIC DNA]</scope>
    <source>
        <strain evidence="6 7">NCTC10181</strain>
    </source>
</reference>
<name>A0A449B350_9BACT</name>
<keyword evidence="2" id="KW-0129">CBS domain</keyword>
<dbReference type="KEGG" id="mcit:NCTC10181_00895"/>
<dbReference type="InterPro" id="IPR002550">
    <property type="entry name" value="CNNM"/>
</dbReference>
<feature type="transmembrane region" description="Helical" evidence="4">
    <location>
        <begin position="127"/>
        <end position="145"/>
    </location>
</feature>
<dbReference type="PROSITE" id="PS51846">
    <property type="entry name" value="CNNM"/>
    <property type="match status" value="1"/>
</dbReference>
<dbReference type="Pfam" id="PF01595">
    <property type="entry name" value="CNNM"/>
    <property type="match status" value="1"/>
</dbReference>
<dbReference type="RefSeq" id="WP_268809180.1">
    <property type="nucleotide sequence ID" value="NZ_LR215036.1"/>
</dbReference>
<evidence type="ECO:0000256" key="3">
    <source>
        <dbReference type="PROSITE-ProRule" id="PRU01193"/>
    </source>
</evidence>
<dbReference type="Proteomes" id="UP000290985">
    <property type="component" value="Chromosome"/>
</dbReference>
<evidence type="ECO:0000256" key="4">
    <source>
        <dbReference type="SAM" id="Phobius"/>
    </source>
</evidence>
<dbReference type="SUPFAM" id="SSF54631">
    <property type="entry name" value="CBS-domain pair"/>
    <property type="match status" value="1"/>
</dbReference>